<gene>
    <name evidence="1" type="ORF">PLXY2_LOCUS901</name>
</gene>
<name>A0A8S4D1K2_PLUXY</name>
<evidence type="ECO:0000313" key="2">
    <source>
        <dbReference type="Proteomes" id="UP000653454"/>
    </source>
</evidence>
<accession>A0A8S4D1K2</accession>
<dbReference type="EMBL" id="CAJHNJ030000002">
    <property type="protein sequence ID" value="CAG9090941.1"/>
    <property type="molecule type" value="Genomic_DNA"/>
</dbReference>
<dbReference type="AlphaFoldDB" id="A0A8S4D1K2"/>
<proteinExistence type="predicted"/>
<reference evidence="1" key="1">
    <citation type="submission" date="2020-11" db="EMBL/GenBank/DDBJ databases">
        <authorList>
            <person name="Whiteford S."/>
        </authorList>
    </citation>
    <scope>NUCLEOTIDE SEQUENCE</scope>
</reference>
<sequence>MHGIQTRDHVVTRAAALRPCAAAAAAAVCDIITQPTELDLLGALSLHNTSRGGVTGAPGMQAQRAAYALQGESRSLEVEGEVFSKATELLRRSPEFTVLATLKQEPANSGTILSFSHGYNR</sequence>
<dbReference type="InterPro" id="IPR013320">
    <property type="entry name" value="ConA-like_dom_sf"/>
</dbReference>
<dbReference type="Gene3D" id="2.60.120.200">
    <property type="match status" value="1"/>
</dbReference>
<organism evidence="1 2">
    <name type="scientific">Plutella xylostella</name>
    <name type="common">Diamondback moth</name>
    <name type="synonym">Plutella maculipennis</name>
    <dbReference type="NCBI Taxonomy" id="51655"/>
    <lineage>
        <taxon>Eukaryota</taxon>
        <taxon>Metazoa</taxon>
        <taxon>Ecdysozoa</taxon>
        <taxon>Arthropoda</taxon>
        <taxon>Hexapoda</taxon>
        <taxon>Insecta</taxon>
        <taxon>Pterygota</taxon>
        <taxon>Neoptera</taxon>
        <taxon>Endopterygota</taxon>
        <taxon>Lepidoptera</taxon>
        <taxon>Glossata</taxon>
        <taxon>Ditrysia</taxon>
        <taxon>Yponomeutoidea</taxon>
        <taxon>Plutellidae</taxon>
        <taxon>Plutella</taxon>
    </lineage>
</organism>
<comment type="caution">
    <text evidence="1">The sequence shown here is derived from an EMBL/GenBank/DDBJ whole genome shotgun (WGS) entry which is preliminary data.</text>
</comment>
<protein>
    <submittedName>
        <fullName evidence="1">(diamondback moth) hypothetical protein</fullName>
    </submittedName>
</protein>
<evidence type="ECO:0000313" key="1">
    <source>
        <dbReference type="EMBL" id="CAG9090941.1"/>
    </source>
</evidence>
<dbReference type="SUPFAM" id="SSF49899">
    <property type="entry name" value="Concanavalin A-like lectins/glucanases"/>
    <property type="match status" value="1"/>
</dbReference>
<keyword evidence="2" id="KW-1185">Reference proteome</keyword>
<dbReference type="Proteomes" id="UP000653454">
    <property type="component" value="Unassembled WGS sequence"/>
</dbReference>